<dbReference type="Gene3D" id="3.60.10.10">
    <property type="entry name" value="Endonuclease/exonuclease/phosphatase"/>
    <property type="match status" value="1"/>
</dbReference>
<dbReference type="Pfam" id="PF03372">
    <property type="entry name" value="Exo_endo_phos"/>
    <property type="match status" value="1"/>
</dbReference>
<dbReference type="OrthoDB" id="5500612at2"/>
<reference evidence="2 3" key="1">
    <citation type="submission" date="2016-11" db="EMBL/GenBank/DDBJ databases">
        <authorList>
            <person name="Jaros S."/>
            <person name="Januszkiewicz K."/>
            <person name="Wedrychowicz H."/>
        </authorList>
    </citation>
    <scope>NUCLEOTIDE SEQUENCE [LARGE SCALE GENOMIC DNA]</scope>
    <source>
        <strain evidence="2 3">DSM 5091</strain>
    </source>
</reference>
<dbReference type="PANTHER" id="PTHR11371:SF31">
    <property type="entry name" value="EXTRACELLULAR NUCLEASE"/>
    <property type="match status" value="1"/>
</dbReference>
<dbReference type="Proteomes" id="UP000184171">
    <property type="component" value="Unassembled WGS sequence"/>
</dbReference>
<dbReference type="AlphaFoldDB" id="A0A1M6H9A0"/>
<dbReference type="InterPro" id="IPR005135">
    <property type="entry name" value="Endo/exonuclease/phosphatase"/>
</dbReference>
<proteinExistence type="predicted"/>
<dbReference type="SUPFAM" id="SSF56219">
    <property type="entry name" value="DNase I-like"/>
    <property type="match status" value="1"/>
</dbReference>
<dbReference type="EMBL" id="FQZT01000005">
    <property type="protein sequence ID" value="SHJ18679.1"/>
    <property type="molecule type" value="Genomic_DNA"/>
</dbReference>
<evidence type="ECO:0000313" key="3">
    <source>
        <dbReference type="Proteomes" id="UP000184171"/>
    </source>
</evidence>
<organism evidence="2 3">
    <name type="scientific">Malonomonas rubra DSM 5091</name>
    <dbReference type="NCBI Taxonomy" id="1122189"/>
    <lineage>
        <taxon>Bacteria</taxon>
        <taxon>Pseudomonadati</taxon>
        <taxon>Thermodesulfobacteriota</taxon>
        <taxon>Desulfuromonadia</taxon>
        <taxon>Desulfuromonadales</taxon>
        <taxon>Geopsychrobacteraceae</taxon>
        <taxon>Malonomonas</taxon>
    </lineage>
</organism>
<dbReference type="InterPro" id="IPR036691">
    <property type="entry name" value="Endo/exonu/phosph_ase_sf"/>
</dbReference>
<dbReference type="RefSeq" id="WP_072907908.1">
    <property type="nucleotide sequence ID" value="NZ_FQZT01000005.1"/>
</dbReference>
<dbReference type="PANTHER" id="PTHR11371">
    <property type="entry name" value="DEOXYRIBONUCLEASE"/>
    <property type="match status" value="1"/>
</dbReference>
<gene>
    <name evidence="2" type="ORF">SAMN02745165_01738</name>
</gene>
<dbReference type="GO" id="GO:0004519">
    <property type="term" value="F:endonuclease activity"/>
    <property type="evidence" value="ECO:0007669"/>
    <property type="project" value="UniProtKB-KW"/>
</dbReference>
<protein>
    <submittedName>
        <fullName evidence="2">Endonuclease/Exonuclease/phosphatase family protein</fullName>
    </submittedName>
</protein>
<dbReference type="STRING" id="1122189.SAMN02745165_01738"/>
<keyword evidence="3" id="KW-1185">Reference proteome</keyword>
<evidence type="ECO:0000259" key="1">
    <source>
        <dbReference type="Pfam" id="PF03372"/>
    </source>
</evidence>
<sequence>MKVFVQSFFVVLMVMLPSFSFGLDTISICSFNIQFLGNSKERHNSALAELVKNHDIVVVQELVAPPYPGIYPDGEPYKADIEAARFFDEMKSRGFEYVLSEEDTGTGSKIHKNSSATEWWVAFYKPKVVEVANDLPHGFIDGEHADNPNFERVPYAFAFRTKEGGLDFVLISVHLQPNSGQRYELRRLHELDAIARWIDLKDRTEKDFIILGDMNIQDCDELRSAMPQGFASLNDDCLATNTNIKKAKPYDHVMYRPEYTEADIDLDYRFEVVNLVEEMRDGWNELKWGPYPGTPYHHNGFKKYFSDHNPVVFRMVNNRDTD</sequence>
<keyword evidence="2" id="KW-0255">Endonuclease</keyword>
<accession>A0A1M6H9A0</accession>
<name>A0A1M6H9A0_MALRU</name>
<keyword evidence="2" id="KW-0540">Nuclease</keyword>
<keyword evidence="2" id="KW-0269">Exonuclease</keyword>
<keyword evidence="2" id="KW-0378">Hydrolase</keyword>
<evidence type="ECO:0000313" key="2">
    <source>
        <dbReference type="EMBL" id="SHJ18679.1"/>
    </source>
</evidence>
<dbReference type="GO" id="GO:0004527">
    <property type="term" value="F:exonuclease activity"/>
    <property type="evidence" value="ECO:0007669"/>
    <property type="project" value="UniProtKB-KW"/>
</dbReference>
<feature type="domain" description="Endonuclease/exonuclease/phosphatase" evidence="1">
    <location>
        <begin position="29"/>
        <end position="308"/>
    </location>
</feature>